<evidence type="ECO:0000313" key="3">
    <source>
        <dbReference type="Proteomes" id="UP001140502"/>
    </source>
</evidence>
<dbReference type="EMBL" id="JAPEUR010000111">
    <property type="protein sequence ID" value="KAJ4320272.1"/>
    <property type="molecule type" value="Genomic_DNA"/>
</dbReference>
<feature type="region of interest" description="Disordered" evidence="1">
    <location>
        <begin position="137"/>
        <end position="160"/>
    </location>
</feature>
<evidence type="ECO:0000313" key="2">
    <source>
        <dbReference type="EMBL" id="KAJ4320272.1"/>
    </source>
</evidence>
<protein>
    <submittedName>
        <fullName evidence="2">Uncharacterized protein</fullName>
    </submittedName>
</protein>
<comment type="caution">
    <text evidence="2">The sequence shown here is derived from an EMBL/GenBank/DDBJ whole genome shotgun (WGS) entry which is preliminary data.</text>
</comment>
<proteinExistence type="predicted"/>
<feature type="non-terminal residue" evidence="2">
    <location>
        <position position="188"/>
    </location>
</feature>
<gene>
    <name evidence="2" type="ORF">N0V84_005970</name>
</gene>
<dbReference type="AlphaFoldDB" id="A0A9W8WCS6"/>
<dbReference type="Proteomes" id="UP001140502">
    <property type="component" value="Unassembled WGS sequence"/>
</dbReference>
<evidence type="ECO:0000256" key="1">
    <source>
        <dbReference type="SAM" id="MobiDB-lite"/>
    </source>
</evidence>
<name>A0A9W8WCS6_9HYPO</name>
<reference evidence="2" key="1">
    <citation type="submission" date="2022-10" db="EMBL/GenBank/DDBJ databases">
        <title>Tapping the CABI collections for fungal endophytes: first genome assemblies for Collariella, Neodidymelliopsis, Ascochyta clinopodiicola, Didymella pomorum, Didymosphaeria variabile, Neocosmospora piperis and Neocucurbitaria cava.</title>
        <authorList>
            <person name="Hill R."/>
        </authorList>
    </citation>
    <scope>NUCLEOTIDE SEQUENCE</scope>
    <source>
        <strain evidence="2">IMI 366586</strain>
    </source>
</reference>
<organism evidence="2 3">
    <name type="scientific">Fusarium piperis</name>
    <dbReference type="NCBI Taxonomy" id="1435070"/>
    <lineage>
        <taxon>Eukaryota</taxon>
        <taxon>Fungi</taxon>
        <taxon>Dikarya</taxon>
        <taxon>Ascomycota</taxon>
        <taxon>Pezizomycotina</taxon>
        <taxon>Sordariomycetes</taxon>
        <taxon>Hypocreomycetidae</taxon>
        <taxon>Hypocreales</taxon>
        <taxon>Nectriaceae</taxon>
        <taxon>Fusarium</taxon>
        <taxon>Fusarium solani species complex</taxon>
    </lineage>
</organism>
<sequence>RVLRGIPCSEQPTLDIPAEQAHYLSLLRTIDTRLLPNDVGTAIETFRSIQREAGLRRLSADEVARLRDESGSRLQKAKMEQAIGDQALDKSLEAFLAHVREQKAENERKVQEERAKFDALDRIYKVRGDYERKMQAEAEKNRIEEEGSEEQLDDASVKHDASVTKFAESFASAEAGDWEVNLEGVARM</sequence>
<keyword evidence="3" id="KW-1185">Reference proteome</keyword>
<dbReference type="OrthoDB" id="5061653at2759"/>
<accession>A0A9W8WCS6</accession>